<dbReference type="AlphaFoldDB" id="A0A4S8MQI0"/>
<accession>A0A4S8MQI0</accession>
<organism evidence="2 3">
    <name type="scientific">Dendrothele bispora (strain CBS 962.96)</name>
    <dbReference type="NCBI Taxonomy" id="1314807"/>
    <lineage>
        <taxon>Eukaryota</taxon>
        <taxon>Fungi</taxon>
        <taxon>Dikarya</taxon>
        <taxon>Basidiomycota</taxon>
        <taxon>Agaricomycotina</taxon>
        <taxon>Agaricomycetes</taxon>
        <taxon>Agaricomycetidae</taxon>
        <taxon>Agaricales</taxon>
        <taxon>Agaricales incertae sedis</taxon>
        <taxon>Dendrothele</taxon>
    </lineage>
</organism>
<proteinExistence type="predicted"/>
<evidence type="ECO:0000313" key="3">
    <source>
        <dbReference type="Proteomes" id="UP000297245"/>
    </source>
</evidence>
<gene>
    <name evidence="2" type="ORF">K435DRAFT_745847</name>
</gene>
<feature type="compositionally biased region" description="Low complexity" evidence="1">
    <location>
        <begin position="363"/>
        <end position="381"/>
    </location>
</feature>
<keyword evidence="3" id="KW-1185">Reference proteome</keyword>
<dbReference type="OrthoDB" id="2434934at2759"/>
<dbReference type="Proteomes" id="UP000297245">
    <property type="component" value="Unassembled WGS sequence"/>
</dbReference>
<evidence type="ECO:0000313" key="2">
    <source>
        <dbReference type="EMBL" id="THV05061.1"/>
    </source>
</evidence>
<reference evidence="2 3" key="1">
    <citation type="journal article" date="2019" name="Nat. Ecol. Evol.">
        <title>Megaphylogeny resolves global patterns of mushroom evolution.</title>
        <authorList>
            <person name="Varga T."/>
            <person name="Krizsan K."/>
            <person name="Foldi C."/>
            <person name="Dima B."/>
            <person name="Sanchez-Garcia M."/>
            <person name="Sanchez-Ramirez S."/>
            <person name="Szollosi G.J."/>
            <person name="Szarkandi J.G."/>
            <person name="Papp V."/>
            <person name="Albert L."/>
            <person name="Andreopoulos W."/>
            <person name="Angelini C."/>
            <person name="Antonin V."/>
            <person name="Barry K.W."/>
            <person name="Bougher N.L."/>
            <person name="Buchanan P."/>
            <person name="Buyck B."/>
            <person name="Bense V."/>
            <person name="Catcheside P."/>
            <person name="Chovatia M."/>
            <person name="Cooper J."/>
            <person name="Damon W."/>
            <person name="Desjardin D."/>
            <person name="Finy P."/>
            <person name="Geml J."/>
            <person name="Haridas S."/>
            <person name="Hughes K."/>
            <person name="Justo A."/>
            <person name="Karasinski D."/>
            <person name="Kautmanova I."/>
            <person name="Kiss B."/>
            <person name="Kocsube S."/>
            <person name="Kotiranta H."/>
            <person name="LaButti K.M."/>
            <person name="Lechner B.E."/>
            <person name="Liimatainen K."/>
            <person name="Lipzen A."/>
            <person name="Lukacs Z."/>
            <person name="Mihaltcheva S."/>
            <person name="Morgado L.N."/>
            <person name="Niskanen T."/>
            <person name="Noordeloos M.E."/>
            <person name="Ohm R.A."/>
            <person name="Ortiz-Santana B."/>
            <person name="Ovrebo C."/>
            <person name="Racz N."/>
            <person name="Riley R."/>
            <person name="Savchenko A."/>
            <person name="Shiryaev A."/>
            <person name="Soop K."/>
            <person name="Spirin V."/>
            <person name="Szebenyi C."/>
            <person name="Tomsovsky M."/>
            <person name="Tulloss R.E."/>
            <person name="Uehling J."/>
            <person name="Grigoriev I.V."/>
            <person name="Vagvolgyi C."/>
            <person name="Papp T."/>
            <person name="Martin F.M."/>
            <person name="Miettinen O."/>
            <person name="Hibbett D.S."/>
            <person name="Nagy L.G."/>
        </authorList>
    </citation>
    <scope>NUCLEOTIDE SEQUENCE [LARGE SCALE GENOMIC DNA]</scope>
    <source>
        <strain evidence="2 3">CBS 962.96</strain>
    </source>
</reference>
<protein>
    <submittedName>
        <fullName evidence="2">Uncharacterized protein</fullName>
    </submittedName>
</protein>
<dbReference type="EMBL" id="ML179051">
    <property type="protein sequence ID" value="THV05061.1"/>
    <property type="molecule type" value="Genomic_DNA"/>
</dbReference>
<feature type="region of interest" description="Disordered" evidence="1">
    <location>
        <begin position="300"/>
        <end position="381"/>
    </location>
</feature>
<evidence type="ECO:0000256" key="1">
    <source>
        <dbReference type="SAM" id="MobiDB-lite"/>
    </source>
</evidence>
<sequence>MTSDRRAEESALMVRELIVGPTVASPSVSKVVARPQVSKLKSQLLKPKSANKVIAHLRSLPVEGNVPSDGEKAKNSGPIHAVCLEHSDEEEHTLHFSKLAETNVQQESSTMADYGSAAVESLAALFAEMNVIDLIKSPDLGVGQPGDGKGILSGAVPTAETVIKGVEQITPQLMALGYATGRAIVPDHTGIHPPTDRMSVLTYWWGLEIVMPPPTLAYLSSAHSISGTAVNFLSALALVNNGVREILPFVRYMAQFIDFEFKNIQAQDNGQGVVCAATWIMPAAMVPRSWDFTTPSEVVVPPAQPPENLFQTPVDDTKPDGSKPSEAPKSDPVETKPQVPSAPGQSPDNGKAAPEQPGSDATPSPVISPISVMPLSVATNA</sequence>
<name>A0A4S8MQI0_DENBC</name>
<feature type="compositionally biased region" description="Basic and acidic residues" evidence="1">
    <location>
        <begin position="315"/>
        <end position="334"/>
    </location>
</feature>